<accession>A0A9P6H7V4</accession>
<organism evidence="2 3">
    <name type="scientific">Thelephora terrestris</name>
    <dbReference type="NCBI Taxonomy" id="56493"/>
    <lineage>
        <taxon>Eukaryota</taxon>
        <taxon>Fungi</taxon>
        <taxon>Dikarya</taxon>
        <taxon>Basidiomycota</taxon>
        <taxon>Agaricomycotina</taxon>
        <taxon>Agaricomycetes</taxon>
        <taxon>Thelephorales</taxon>
        <taxon>Thelephoraceae</taxon>
        <taxon>Thelephora</taxon>
    </lineage>
</organism>
<evidence type="ECO:0000313" key="2">
    <source>
        <dbReference type="EMBL" id="KAF9781326.1"/>
    </source>
</evidence>
<dbReference type="Proteomes" id="UP000736335">
    <property type="component" value="Unassembled WGS sequence"/>
</dbReference>
<reference evidence="2" key="2">
    <citation type="submission" date="2020-11" db="EMBL/GenBank/DDBJ databases">
        <authorList>
            <consortium name="DOE Joint Genome Institute"/>
            <person name="Kuo A."/>
            <person name="Miyauchi S."/>
            <person name="Kiss E."/>
            <person name="Drula E."/>
            <person name="Kohler A."/>
            <person name="Sanchez-Garcia M."/>
            <person name="Andreopoulos B."/>
            <person name="Barry K.W."/>
            <person name="Bonito G."/>
            <person name="Buee M."/>
            <person name="Carver A."/>
            <person name="Chen C."/>
            <person name="Cichocki N."/>
            <person name="Clum A."/>
            <person name="Culley D."/>
            <person name="Crous P.W."/>
            <person name="Fauchery L."/>
            <person name="Girlanda M."/>
            <person name="Hayes R."/>
            <person name="Keri Z."/>
            <person name="Labutti K."/>
            <person name="Lipzen A."/>
            <person name="Lombard V."/>
            <person name="Magnuson J."/>
            <person name="Maillard F."/>
            <person name="Morin E."/>
            <person name="Murat C."/>
            <person name="Nolan M."/>
            <person name="Ohm R."/>
            <person name="Pangilinan J."/>
            <person name="Pereira M."/>
            <person name="Perotto S."/>
            <person name="Peter M."/>
            <person name="Riley R."/>
            <person name="Sitrit Y."/>
            <person name="Stielow B."/>
            <person name="Szollosi G."/>
            <person name="Zifcakova L."/>
            <person name="Stursova M."/>
            <person name="Spatafora J.W."/>
            <person name="Tedersoo L."/>
            <person name="Vaario L.-M."/>
            <person name="Yamada A."/>
            <person name="Yan M."/>
            <person name="Wang P."/>
            <person name="Xu J."/>
            <person name="Bruns T."/>
            <person name="Baldrian P."/>
            <person name="Vilgalys R."/>
            <person name="Henrissat B."/>
            <person name="Grigoriev I.V."/>
            <person name="Hibbett D."/>
            <person name="Nagy L.G."/>
            <person name="Martin F.M."/>
        </authorList>
    </citation>
    <scope>NUCLEOTIDE SEQUENCE</scope>
    <source>
        <strain evidence="2">UH-Tt-Lm1</strain>
    </source>
</reference>
<dbReference type="EMBL" id="WIUZ02000014">
    <property type="protein sequence ID" value="KAF9781326.1"/>
    <property type="molecule type" value="Genomic_DNA"/>
</dbReference>
<keyword evidence="3" id="KW-1185">Reference proteome</keyword>
<feature type="compositionally biased region" description="Basic residues" evidence="1">
    <location>
        <begin position="76"/>
        <end position="96"/>
    </location>
</feature>
<feature type="region of interest" description="Disordered" evidence="1">
    <location>
        <begin position="76"/>
        <end position="98"/>
    </location>
</feature>
<evidence type="ECO:0000313" key="3">
    <source>
        <dbReference type="Proteomes" id="UP000736335"/>
    </source>
</evidence>
<proteinExistence type="predicted"/>
<dbReference type="OrthoDB" id="2587912at2759"/>
<gene>
    <name evidence="2" type="ORF">BJ322DRAFT_1080455</name>
</gene>
<name>A0A9P6H7V4_9AGAM</name>
<protein>
    <submittedName>
        <fullName evidence="2">Uncharacterized protein</fullName>
    </submittedName>
</protein>
<dbReference type="AlphaFoldDB" id="A0A9P6H7V4"/>
<sequence>METRGVAAMSSFSDLPAELTTDILAAAIPQHPSPGYILAVNRCFNDIGQFIIYTSLRFKSESQLVKFALKRRFRSHRSRGHHAHHHKHHHHHHRHKTEGQEVDCDCAVGAGITLPGRLGTACDAKNRLPHFPRSISVRIPGGQGGGILFEGMKQVFQFCAEVVGVDILTLDNLELCLNSHTSDPAPWRIAEALSLVNPRKFMWTGPDPPHHFSIAIVASATYHLFQSMKSWSNLQSLTLTNISFPSSGAFVPVGSSGAHLTFCILANADEALSPLEALTNLRSVYIGKATVVPIRSIVKFALAQPKTKLVTCGRKGAGISYHGRDVEAGIQEIRLVDAYKESIWQERIRRRDLETIAMEVASSDSWYHAPSGEIDSDRVLRRIREIVACEALTERIMGGDRAEGMTTLI</sequence>
<reference evidence="2" key="1">
    <citation type="journal article" date="2020" name="Nat. Commun.">
        <title>Large-scale genome sequencing of mycorrhizal fungi provides insights into the early evolution of symbiotic traits.</title>
        <authorList>
            <person name="Miyauchi S."/>
            <person name="Kiss E."/>
            <person name="Kuo A."/>
            <person name="Drula E."/>
            <person name="Kohler A."/>
            <person name="Sanchez-Garcia M."/>
            <person name="Morin E."/>
            <person name="Andreopoulos B."/>
            <person name="Barry K.W."/>
            <person name="Bonito G."/>
            <person name="Buee M."/>
            <person name="Carver A."/>
            <person name="Chen C."/>
            <person name="Cichocki N."/>
            <person name="Clum A."/>
            <person name="Culley D."/>
            <person name="Crous P.W."/>
            <person name="Fauchery L."/>
            <person name="Girlanda M."/>
            <person name="Hayes R.D."/>
            <person name="Keri Z."/>
            <person name="LaButti K."/>
            <person name="Lipzen A."/>
            <person name="Lombard V."/>
            <person name="Magnuson J."/>
            <person name="Maillard F."/>
            <person name="Murat C."/>
            <person name="Nolan M."/>
            <person name="Ohm R.A."/>
            <person name="Pangilinan J."/>
            <person name="Pereira M.F."/>
            <person name="Perotto S."/>
            <person name="Peter M."/>
            <person name="Pfister S."/>
            <person name="Riley R."/>
            <person name="Sitrit Y."/>
            <person name="Stielow J.B."/>
            <person name="Szollosi G."/>
            <person name="Zifcakova L."/>
            <person name="Stursova M."/>
            <person name="Spatafora J.W."/>
            <person name="Tedersoo L."/>
            <person name="Vaario L.M."/>
            <person name="Yamada A."/>
            <person name="Yan M."/>
            <person name="Wang P."/>
            <person name="Xu J."/>
            <person name="Bruns T."/>
            <person name="Baldrian P."/>
            <person name="Vilgalys R."/>
            <person name="Dunand C."/>
            <person name="Henrissat B."/>
            <person name="Grigoriev I.V."/>
            <person name="Hibbett D."/>
            <person name="Nagy L.G."/>
            <person name="Martin F.M."/>
        </authorList>
    </citation>
    <scope>NUCLEOTIDE SEQUENCE</scope>
    <source>
        <strain evidence="2">UH-Tt-Lm1</strain>
    </source>
</reference>
<evidence type="ECO:0000256" key="1">
    <source>
        <dbReference type="SAM" id="MobiDB-lite"/>
    </source>
</evidence>
<comment type="caution">
    <text evidence="2">The sequence shown here is derived from an EMBL/GenBank/DDBJ whole genome shotgun (WGS) entry which is preliminary data.</text>
</comment>